<dbReference type="PATRIC" id="fig|1217799.6.peg.212"/>
<evidence type="ECO:0000313" key="3">
    <source>
        <dbReference type="EMBL" id="KTB49295.1"/>
    </source>
</evidence>
<protein>
    <submittedName>
        <fullName evidence="3">Short C-terminal domain</fullName>
    </submittedName>
</protein>
<keyword evidence="4" id="KW-1185">Reference proteome</keyword>
<keyword evidence="1" id="KW-0812">Transmembrane</keyword>
<gene>
    <name evidence="3" type="ORF">DEALK_02080</name>
</gene>
<keyword evidence="1" id="KW-1133">Transmembrane helix</keyword>
<dbReference type="RefSeq" id="WP_058437878.1">
    <property type="nucleotide sequence ID" value="NZ_KQ758903.1"/>
</dbReference>
<name>A0A0W0GL58_9CHLR</name>
<sequence>MWYGDNLGIGMWLMMSFMVVFWVGIAALVVWLITRATKCNSFVGEQRTPLEIVRERYAKGEISKEEFEELRKNLV</sequence>
<dbReference type="Pfam" id="PF09851">
    <property type="entry name" value="SHOCT"/>
    <property type="match status" value="1"/>
</dbReference>
<proteinExistence type="predicted"/>
<dbReference type="AlphaFoldDB" id="A0A0W0GL58"/>
<comment type="caution">
    <text evidence="3">The sequence shown here is derived from an EMBL/GenBank/DDBJ whole genome shotgun (WGS) entry which is preliminary data.</text>
</comment>
<evidence type="ECO:0000313" key="4">
    <source>
        <dbReference type="Proteomes" id="UP000053947"/>
    </source>
</evidence>
<keyword evidence="1" id="KW-0472">Membrane</keyword>
<organism evidence="3 4">
    <name type="scientific">Dehalogenimonas alkenigignens</name>
    <dbReference type="NCBI Taxonomy" id="1217799"/>
    <lineage>
        <taxon>Bacteria</taxon>
        <taxon>Bacillati</taxon>
        <taxon>Chloroflexota</taxon>
        <taxon>Dehalococcoidia</taxon>
        <taxon>Dehalococcoidales</taxon>
        <taxon>Dehalococcoidaceae</taxon>
        <taxon>Dehalogenimonas</taxon>
    </lineage>
</organism>
<evidence type="ECO:0000259" key="2">
    <source>
        <dbReference type="Pfam" id="PF09851"/>
    </source>
</evidence>
<feature type="transmembrane region" description="Helical" evidence="1">
    <location>
        <begin position="12"/>
        <end position="33"/>
    </location>
</feature>
<dbReference type="InterPro" id="IPR018649">
    <property type="entry name" value="SHOCT"/>
</dbReference>
<reference evidence="3 4" key="1">
    <citation type="submission" date="2015-06" db="EMBL/GenBank/DDBJ databases">
        <title>Genome sequence of the organohalide-respiring Dehalogenimonas alkenigignens type strain (IP3-3T).</title>
        <authorList>
            <person name="Key T.A."/>
            <person name="Richmond D.P."/>
            <person name="Bowman K.S."/>
            <person name="Cho Y.-J."/>
            <person name="Chun J."/>
            <person name="da Costa M.S."/>
            <person name="Rainey F.A."/>
            <person name="Moe W.M."/>
        </authorList>
    </citation>
    <scope>NUCLEOTIDE SEQUENCE [LARGE SCALE GENOMIC DNA]</scope>
    <source>
        <strain evidence="3 4">IP3-3</strain>
    </source>
</reference>
<feature type="domain" description="SHOCT" evidence="2">
    <location>
        <begin position="48"/>
        <end position="73"/>
    </location>
</feature>
<dbReference type="Proteomes" id="UP000053947">
    <property type="component" value="Unassembled WGS sequence"/>
</dbReference>
<dbReference type="EMBL" id="LFDV01000001">
    <property type="protein sequence ID" value="KTB49295.1"/>
    <property type="molecule type" value="Genomic_DNA"/>
</dbReference>
<accession>A0A0W0GL58</accession>
<dbReference type="STRING" id="1217799.DEALK_02080"/>
<evidence type="ECO:0000256" key="1">
    <source>
        <dbReference type="SAM" id="Phobius"/>
    </source>
</evidence>